<dbReference type="EMBL" id="JBBPBM010000004">
    <property type="protein sequence ID" value="KAK8586863.1"/>
    <property type="molecule type" value="Genomic_DNA"/>
</dbReference>
<evidence type="ECO:0000313" key="3">
    <source>
        <dbReference type="EMBL" id="KAK8586863.1"/>
    </source>
</evidence>
<evidence type="ECO:0000313" key="4">
    <source>
        <dbReference type="Proteomes" id="UP001472677"/>
    </source>
</evidence>
<dbReference type="Gene3D" id="3.40.970.10">
    <property type="entry name" value="Ribonuclease H1, N-terminal domain"/>
    <property type="match status" value="1"/>
</dbReference>
<evidence type="ECO:0000259" key="2">
    <source>
        <dbReference type="Pfam" id="PF01693"/>
    </source>
</evidence>
<sequence>MDFELEIEIKLAEIASKELELQTFKKELDLLRLRLRKQKGEKSSVLNNSPVKDSIKPNTGTIERRTDDLRCDPIVNKRPNTGTELFDEEDWGKYCYVVFNGPNAGIYDSWPEATDAIHGFSGISWKKYKTKEEAELAQKQWLGPRTYSSALKEDKPFQDKKIV</sequence>
<feature type="compositionally biased region" description="Polar residues" evidence="1">
    <location>
        <begin position="44"/>
        <end position="61"/>
    </location>
</feature>
<reference evidence="3 4" key="1">
    <citation type="journal article" date="2024" name="G3 (Bethesda)">
        <title>Genome assembly of Hibiscus sabdariffa L. provides insights into metabolisms of medicinal natural products.</title>
        <authorList>
            <person name="Kim T."/>
        </authorList>
    </citation>
    <scope>NUCLEOTIDE SEQUENCE [LARGE SCALE GENOMIC DNA]</scope>
    <source>
        <strain evidence="3">TK-2024</strain>
        <tissue evidence="3">Old leaves</tissue>
    </source>
</reference>
<accession>A0ABR2FRJ9</accession>
<keyword evidence="4" id="KW-1185">Reference proteome</keyword>
<dbReference type="Proteomes" id="UP001472677">
    <property type="component" value="Unassembled WGS sequence"/>
</dbReference>
<dbReference type="InterPro" id="IPR011320">
    <property type="entry name" value="RNase_H1_N"/>
</dbReference>
<feature type="domain" description="Ribonuclease H1 N-terminal" evidence="2">
    <location>
        <begin position="96"/>
        <end position="135"/>
    </location>
</feature>
<evidence type="ECO:0000256" key="1">
    <source>
        <dbReference type="SAM" id="MobiDB-lite"/>
    </source>
</evidence>
<gene>
    <name evidence="3" type="ORF">V6N12_021386</name>
</gene>
<name>A0ABR2FRJ9_9ROSI</name>
<dbReference type="Pfam" id="PF01693">
    <property type="entry name" value="Cauli_VI"/>
    <property type="match status" value="1"/>
</dbReference>
<dbReference type="InterPro" id="IPR009027">
    <property type="entry name" value="Ribosomal_bL9/RNase_H1_N"/>
</dbReference>
<comment type="caution">
    <text evidence="3">The sequence shown here is derived from an EMBL/GenBank/DDBJ whole genome shotgun (WGS) entry which is preliminary data.</text>
</comment>
<dbReference type="InterPro" id="IPR037056">
    <property type="entry name" value="RNase_H1_N_sf"/>
</dbReference>
<organism evidence="3 4">
    <name type="scientific">Hibiscus sabdariffa</name>
    <name type="common">roselle</name>
    <dbReference type="NCBI Taxonomy" id="183260"/>
    <lineage>
        <taxon>Eukaryota</taxon>
        <taxon>Viridiplantae</taxon>
        <taxon>Streptophyta</taxon>
        <taxon>Embryophyta</taxon>
        <taxon>Tracheophyta</taxon>
        <taxon>Spermatophyta</taxon>
        <taxon>Magnoliopsida</taxon>
        <taxon>eudicotyledons</taxon>
        <taxon>Gunneridae</taxon>
        <taxon>Pentapetalae</taxon>
        <taxon>rosids</taxon>
        <taxon>malvids</taxon>
        <taxon>Malvales</taxon>
        <taxon>Malvaceae</taxon>
        <taxon>Malvoideae</taxon>
        <taxon>Hibiscus</taxon>
    </lineage>
</organism>
<protein>
    <recommendedName>
        <fullName evidence="2">Ribonuclease H1 N-terminal domain-containing protein</fullName>
    </recommendedName>
</protein>
<proteinExistence type="predicted"/>
<dbReference type="SUPFAM" id="SSF55658">
    <property type="entry name" value="L9 N-domain-like"/>
    <property type="match status" value="1"/>
</dbReference>
<feature type="region of interest" description="Disordered" evidence="1">
    <location>
        <begin position="39"/>
        <end position="64"/>
    </location>
</feature>